<dbReference type="PANTHER" id="PTHR31286:SF178">
    <property type="entry name" value="DUF4283 DOMAIN-CONTAINING PROTEIN"/>
    <property type="match status" value="1"/>
</dbReference>
<dbReference type="Proteomes" id="UP001358586">
    <property type="component" value="Chromosome 5"/>
</dbReference>
<dbReference type="Pfam" id="PF14392">
    <property type="entry name" value="zf-CCHC_4"/>
    <property type="match status" value="1"/>
</dbReference>
<name>A0ABR0Q2M7_GOSAR</name>
<comment type="caution">
    <text evidence="2">The sequence shown here is derived from an EMBL/GenBank/DDBJ whole genome shotgun (WGS) entry which is preliminary data.</text>
</comment>
<dbReference type="InterPro" id="IPR040256">
    <property type="entry name" value="At4g02000-like"/>
</dbReference>
<protein>
    <recommendedName>
        <fullName evidence="1">Zinc knuckle CX2CX4HX4C domain-containing protein</fullName>
    </recommendedName>
</protein>
<dbReference type="InterPro" id="IPR025836">
    <property type="entry name" value="Zn_knuckle_CX2CX4HX4C"/>
</dbReference>
<evidence type="ECO:0000313" key="3">
    <source>
        <dbReference type="Proteomes" id="UP001358586"/>
    </source>
</evidence>
<dbReference type="EMBL" id="JARKNE010000005">
    <property type="protein sequence ID" value="KAK5833329.1"/>
    <property type="molecule type" value="Genomic_DNA"/>
</dbReference>
<evidence type="ECO:0000313" key="2">
    <source>
        <dbReference type="EMBL" id="KAK5833329.1"/>
    </source>
</evidence>
<accession>A0ABR0Q2M7</accession>
<keyword evidence="3" id="KW-1185">Reference proteome</keyword>
<feature type="domain" description="Zinc knuckle CX2CX4HX4C" evidence="1">
    <location>
        <begin position="130"/>
        <end position="177"/>
    </location>
</feature>
<organism evidence="2 3">
    <name type="scientific">Gossypium arboreum</name>
    <name type="common">Tree cotton</name>
    <name type="synonym">Gossypium nanking</name>
    <dbReference type="NCBI Taxonomy" id="29729"/>
    <lineage>
        <taxon>Eukaryota</taxon>
        <taxon>Viridiplantae</taxon>
        <taxon>Streptophyta</taxon>
        <taxon>Embryophyta</taxon>
        <taxon>Tracheophyta</taxon>
        <taxon>Spermatophyta</taxon>
        <taxon>Magnoliopsida</taxon>
        <taxon>eudicotyledons</taxon>
        <taxon>Gunneridae</taxon>
        <taxon>Pentapetalae</taxon>
        <taxon>rosids</taxon>
        <taxon>malvids</taxon>
        <taxon>Malvales</taxon>
        <taxon>Malvaceae</taxon>
        <taxon>Malvoideae</taxon>
        <taxon>Gossypium</taxon>
    </lineage>
</organism>
<sequence length="209" mass="24271">MLEEKVNRDTMNYVLKSLWFAKMEVNFIVLKESVILVKFGNTKNRKRKLNLSPCLFNQCLFAMLPYVKDQDTGACAFNLTPCWLRIFNIPLEYMERQVAMDVAKVIGEFVAIDSCNKDEGWTEYIRLRVIDISKPLRRVVHLVSTDGAEIVCATKYERLLTFCYIYGLISHSTQKCDRKKEQSKSNNTSLKYGNWLRAQIGVPNQNCVY</sequence>
<evidence type="ECO:0000259" key="1">
    <source>
        <dbReference type="Pfam" id="PF14392"/>
    </source>
</evidence>
<dbReference type="PANTHER" id="PTHR31286">
    <property type="entry name" value="GLYCINE-RICH CELL WALL STRUCTURAL PROTEIN 1.8-LIKE"/>
    <property type="match status" value="1"/>
</dbReference>
<reference evidence="2 3" key="1">
    <citation type="submission" date="2023-03" db="EMBL/GenBank/DDBJ databases">
        <title>WGS of Gossypium arboreum.</title>
        <authorList>
            <person name="Yu D."/>
        </authorList>
    </citation>
    <scope>NUCLEOTIDE SEQUENCE [LARGE SCALE GENOMIC DNA]</scope>
    <source>
        <tissue evidence="2">Leaf</tissue>
    </source>
</reference>
<proteinExistence type="predicted"/>
<gene>
    <name evidence="2" type="ORF">PVK06_017152</name>
</gene>